<dbReference type="OrthoDB" id="5846437at2759"/>
<dbReference type="InterPro" id="IPR039054">
    <property type="entry name" value="Int12_PHD"/>
</dbReference>
<reference evidence="10" key="1">
    <citation type="submission" date="2025-08" db="UniProtKB">
        <authorList>
            <consortium name="RefSeq"/>
        </authorList>
    </citation>
    <scope>IDENTIFICATION</scope>
    <source>
        <tissue evidence="10">Entire body</tissue>
    </source>
</reference>
<dbReference type="GeneID" id="108733573"/>
<dbReference type="SUPFAM" id="SSF57903">
    <property type="entry name" value="FYVE/PHD zinc finger"/>
    <property type="match status" value="1"/>
</dbReference>
<dbReference type="InterPro" id="IPR001965">
    <property type="entry name" value="Znf_PHD"/>
</dbReference>
<evidence type="ECO:0000256" key="1">
    <source>
        <dbReference type="ARBA" id="ARBA00006009"/>
    </source>
</evidence>
<feature type="compositionally biased region" description="Low complexity" evidence="7">
    <location>
        <begin position="153"/>
        <end position="173"/>
    </location>
</feature>
<keyword evidence="9" id="KW-1185">Reference proteome</keyword>
<feature type="domain" description="PHD-type" evidence="8">
    <location>
        <begin position="89"/>
        <end position="142"/>
    </location>
</feature>
<evidence type="ECO:0000256" key="2">
    <source>
        <dbReference type="ARBA" id="ARBA00016814"/>
    </source>
</evidence>
<feature type="region of interest" description="Disordered" evidence="7">
    <location>
        <begin position="147"/>
        <end position="219"/>
    </location>
</feature>
<evidence type="ECO:0000313" key="10">
    <source>
        <dbReference type="RefSeq" id="XP_018320262.1"/>
    </source>
</evidence>
<dbReference type="InParanoid" id="A0A1W4WIH8"/>
<dbReference type="AlphaFoldDB" id="A0A1W4WIH8"/>
<dbReference type="KEGG" id="apln:108733573"/>
<evidence type="ECO:0000259" key="8">
    <source>
        <dbReference type="PROSITE" id="PS50016"/>
    </source>
</evidence>
<keyword evidence="4 6" id="KW-0863">Zinc-finger</keyword>
<evidence type="ECO:0000256" key="6">
    <source>
        <dbReference type="PROSITE-ProRule" id="PRU00146"/>
    </source>
</evidence>
<dbReference type="InterPro" id="IPR019786">
    <property type="entry name" value="Zinc_finger_PHD-type_CS"/>
</dbReference>
<accession>A0A1W4WIH8</accession>
<gene>
    <name evidence="10" type="primary">LOC108733573</name>
</gene>
<dbReference type="SMART" id="SM00249">
    <property type="entry name" value="PHD"/>
    <property type="match status" value="1"/>
</dbReference>
<comment type="similarity">
    <text evidence="1">Belongs to the Integrator subunit 12 family.</text>
</comment>
<dbReference type="Gene3D" id="3.30.40.10">
    <property type="entry name" value="Zinc/RING finger domain, C3HC4 (zinc finger)"/>
    <property type="match status" value="1"/>
</dbReference>
<evidence type="ECO:0000256" key="3">
    <source>
        <dbReference type="ARBA" id="ARBA00022723"/>
    </source>
</evidence>
<dbReference type="Pfam" id="PF00628">
    <property type="entry name" value="PHD"/>
    <property type="match status" value="1"/>
</dbReference>
<feature type="compositionally biased region" description="Low complexity" evidence="7">
    <location>
        <begin position="204"/>
        <end position="216"/>
    </location>
</feature>
<evidence type="ECO:0000313" key="9">
    <source>
        <dbReference type="Proteomes" id="UP000192223"/>
    </source>
</evidence>
<dbReference type="STRING" id="224129.A0A1W4WIH8"/>
<dbReference type="PROSITE" id="PS50016">
    <property type="entry name" value="ZF_PHD_2"/>
    <property type="match status" value="1"/>
</dbReference>
<keyword evidence="5" id="KW-0862">Zinc</keyword>
<proteinExistence type="inferred from homology"/>
<dbReference type="InterPro" id="IPR011011">
    <property type="entry name" value="Znf_FYVE_PHD"/>
</dbReference>
<dbReference type="Proteomes" id="UP000192223">
    <property type="component" value="Unplaced"/>
</dbReference>
<evidence type="ECO:0000256" key="4">
    <source>
        <dbReference type="ARBA" id="ARBA00022771"/>
    </source>
</evidence>
<dbReference type="RefSeq" id="XP_018320262.1">
    <property type="nucleotide sequence ID" value="XM_018464760.2"/>
</dbReference>
<sequence>MSLNDLDPYYIKSISALHSYSFLSGEPCDLQIYLEDAIKNKSGLNKELSSIISTAVKQNRLDEIKPHINVLEESKTASSSDNELEELMDLMCIVCNEMDVGARNRLLECSGCHALYHQECHRPPVTSLESDGTWVCQNCKDAKKLKRSPMHASPSRVPSPLSSSSSKLKLSTSQIRSSTSPLYKSGGSNKSSPISWEETSGKLSHSGKSPSNISSSNCVTPNINIISADKRLQIIKKKAAKFHDKRK</sequence>
<dbReference type="CDD" id="cd15501">
    <property type="entry name" value="PHD_Int12"/>
    <property type="match status" value="1"/>
</dbReference>
<dbReference type="FunCoup" id="A0A1W4WIH8">
    <property type="interactions" value="394"/>
</dbReference>
<dbReference type="InterPro" id="IPR019787">
    <property type="entry name" value="Znf_PHD-finger"/>
</dbReference>
<name>A0A1W4WIH8_AGRPL</name>
<dbReference type="PROSITE" id="PS01359">
    <property type="entry name" value="ZF_PHD_1"/>
    <property type="match status" value="1"/>
</dbReference>
<feature type="compositionally biased region" description="Polar residues" evidence="7">
    <location>
        <begin position="174"/>
        <end position="203"/>
    </location>
</feature>
<evidence type="ECO:0000256" key="7">
    <source>
        <dbReference type="SAM" id="MobiDB-lite"/>
    </source>
</evidence>
<evidence type="ECO:0000256" key="5">
    <source>
        <dbReference type="ARBA" id="ARBA00022833"/>
    </source>
</evidence>
<organism evidence="9 10">
    <name type="scientific">Agrilus planipennis</name>
    <name type="common">Emerald ash borer</name>
    <name type="synonym">Agrilus marcopoli</name>
    <dbReference type="NCBI Taxonomy" id="224129"/>
    <lineage>
        <taxon>Eukaryota</taxon>
        <taxon>Metazoa</taxon>
        <taxon>Ecdysozoa</taxon>
        <taxon>Arthropoda</taxon>
        <taxon>Hexapoda</taxon>
        <taxon>Insecta</taxon>
        <taxon>Pterygota</taxon>
        <taxon>Neoptera</taxon>
        <taxon>Endopterygota</taxon>
        <taxon>Coleoptera</taxon>
        <taxon>Polyphaga</taxon>
        <taxon>Elateriformia</taxon>
        <taxon>Buprestoidea</taxon>
        <taxon>Buprestidae</taxon>
        <taxon>Agrilinae</taxon>
        <taxon>Agrilus</taxon>
    </lineage>
</organism>
<keyword evidence="3" id="KW-0479">Metal-binding</keyword>
<dbReference type="GO" id="GO:0008270">
    <property type="term" value="F:zinc ion binding"/>
    <property type="evidence" value="ECO:0007669"/>
    <property type="project" value="UniProtKB-KW"/>
</dbReference>
<protein>
    <recommendedName>
        <fullName evidence="2">Integrator complex subunit 12</fullName>
    </recommendedName>
</protein>
<dbReference type="InterPro" id="IPR013083">
    <property type="entry name" value="Znf_RING/FYVE/PHD"/>
</dbReference>